<dbReference type="SMART" id="SM00361">
    <property type="entry name" value="RRM_1"/>
    <property type="match status" value="1"/>
</dbReference>
<gene>
    <name evidence="10" type="ORF">NEZAVI_LOCUS2576</name>
</gene>
<evidence type="ECO:0000256" key="2">
    <source>
        <dbReference type="ARBA" id="ARBA00022737"/>
    </source>
</evidence>
<evidence type="ECO:0000259" key="9">
    <source>
        <dbReference type="SMART" id="SM00361"/>
    </source>
</evidence>
<dbReference type="GO" id="GO:0008270">
    <property type="term" value="F:zinc ion binding"/>
    <property type="evidence" value="ECO:0007669"/>
    <property type="project" value="UniProtKB-KW"/>
</dbReference>
<dbReference type="SMART" id="SM00356">
    <property type="entry name" value="ZnF_C3H1"/>
    <property type="match status" value="2"/>
</dbReference>
<evidence type="ECO:0000256" key="3">
    <source>
        <dbReference type="ARBA" id="ARBA00022771"/>
    </source>
</evidence>
<protein>
    <submittedName>
        <fullName evidence="10">Uncharacterized protein</fullName>
    </submittedName>
</protein>
<evidence type="ECO:0000256" key="7">
    <source>
        <dbReference type="SAM" id="MobiDB-lite"/>
    </source>
</evidence>
<name>A0A9P0EAX7_NEZVI</name>
<dbReference type="Pfam" id="PF00076">
    <property type="entry name" value="RRM_1"/>
    <property type="match status" value="1"/>
</dbReference>
<dbReference type="PRINTS" id="PR01848">
    <property type="entry name" value="U2AUXFACTOR"/>
</dbReference>
<dbReference type="SUPFAM" id="SSF54928">
    <property type="entry name" value="RNA-binding domain, RBD"/>
    <property type="match status" value="1"/>
</dbReference>
<feature type="region of interest" description="Disordered" evidence="7">
    <location>
        <begin position="358"/>
        <end position="539"/>
    </location>
</feature>
<reference evidence="10" key="1">
    <citation type="submission" date="2022-01" db="EMBL/GenBank/DDBJ databases">
        <authorList>
            <person name="King R."/>
        </authorList>
    </citation>
    <scope>NUCLEOTIDE SEQUENCE</scope>
</reference>
<dbReference type="InterPro" id="IPR003954">
    <property type="entry name" value="RRM_euk-type"/>
</dbReference>
<dbReference type="InterPro" id="IPR000571">
    <property type="entry name" value="Znf_CCCH"/>
</dbReference>
<dbReference type="GO" id="GO:0000398">
    <property type="term" value="P:mRNA splicing, via spliceosome"/>
    <property type="evidence" value="ECO:0007669"/>
    <property type="project" value="InterPro"/>
</dbReference>
<keyword evidence="6" id="KW-0175">Coiled coil</keyword>
<dbReference type="GO" id="GO:0089701">
    <property type="term" value="C:U2AF complex"/>
    <property type="evidence" value="ECO:0007669"/>
    <property type="project" value="InterPro"/>
</dbReference>
<sequence>MKINDNLYDDHSVFKVVLIIAIIYYFRHKEWRKVAKKMRRKKIRSELAQQRDELEIEEEEKRKMSPTYEKLIAEEKSLLIAAEEAEMKELEEKLRKWQEEEERVKEETMLRETLLKELEEKKEKARIEKIEVEKQLLEEEVEKKKRMADCLQHFASGVINVLPDDMLVPLESQPGKEKCLFFHKVAACKFWDACSRNHVRPAVSKVLLFPGFYTHFSMSLLVQSEYDTDMSLEFDEKETYSHFEEFYQDIRSEFEKYGRLTNLVVCCNRELHLRGNVYVSFSTEKEAMTAFLKFNGRYYAGRVISCHFVNIPSWKSAVCGLYFKQKCPKGDACNFLHVFKNPGPPFYKVNEDRSSSSDEWRWSVSPENGKLNDNERKGNDKKRNRRMRRSRSRSPDYRRSRSSERRVTSYKHKSSRTKESSENCKKRSNEQKRKHTERRSRSNDRNRSHPSDKRYTYRDKHSSRKSKSKRTRTNQRSRSRSLSRDNKRKRGEESTRRRSTNKNNSKYKERVKNRSSSSSSGSSDNETSSSGKSSVNSQT</sequence>
<feature type="compositionally biased region" description="Basic residues" evidence="7">
    <location>
        <begin position="379"/>
        <end position="392"/>
    </location>
</feature>
<evidence type="ECO:0000256" key="1">
    <source>
        <dbReference type="ARBA" id="ARBA00022723"/>
    </source>
</evidence>
<dbReference type="InterPro" id="IPR035979">
    <property type="entry name" value="RBD_domain_sf"/>
</dbReference>
<proteinExistence type="predicted"/>
<evidence type="ECO:0000256" key="4">
    <source>
        <dbReference type="ARBA" id="ARBA00022833"/>
    </source>
</evidence>
<feature type="compositionally biased region" description="Basic and acidic residues" evidence="7">
    <location>
        <begin position="393"/>
        <end position="407"/>
    </location>
</feature>
<dbReference type="Gene3D" id="3.30.70.330">
    <property type="match status" value="1"/>
</dbReference>
<feature type="compositionally biased region" description="Basic and acidic residues" evidence="7">
    <location>
        <begin position="416"/>
        <end position="431"/>
    </location>
</feature>
<keyword evidence="1" id="KW-0479">Metal-binding</keyword>
<dbReference type="InterPro" id="IPR012677">
    <property type="entry name" value="Nucleotide-bd_a/b_plait_sf"/>
</dbReference>
<keyword evidence="5" id="KW-0694">RNA-binding</keyword>
<feature type="domain" description="RNA recognition motif" evidence="9">
    <location>
        <begin position="224"/>
        <end position="307"/>
    </location>
</feature>
<evidence type="ECO:0000313" key="11">
    <source>
        <dbReference type="Proteomes" id="UP001152798"/>
    </source>
</evidence>
<evidence type="ECO:0000259" key="8">
    <source>
        <dbReference type="SMART" id="SM00356"/>
    </source>
</evidence>
<dbReference type="PANTHER" id="PTHR12620">
    <property type="entry name" value="U2 SNRNP AUXILIARY FACTOR, SMALL SUBUNIT"/>
    <property type="match status" value="1"/>
</dbReference>
<accession>A0A9P0EAX7</accession>
<feature type="compositionally biased region" description="Low complexity" evidence="7">
    <location>
        <begin position="515"/>
        <end position="539"/>
    </location>
</feature>
<feature type="coiled-coil region" evidence="6">
    <location>
        <begin position="40"/>
        <end position="147"/>
    </location>
</feature>
<dbReference type="Proteomes" id="UP001152798">
    <property type="component" value="Chromosome 1"/>
</dbReference>
<evidence type="ECO:0000313" key="10">
    <source>
        <dbReference type="EMBL" id="CAH1391579.1"/>
    </source>
</evidence>
<evidence type="ECO:0000256" key="5">
    <source>
        <dbReference type="ARBA" id="ARBA00022884"/>
    </source>
</evidence>
<feature type="compositionally biased region" description="Basic and acidic residues" evidence="7">
    <location>
        <begin position="439"/>
        <end position="460"/>
    </location>
</feature>
<keyword evidence="11" id="KW-1185">Reference proteome</keyword>
<dbReference type="InterPro" id="IPR009145">
    <property type="entry name" value="U2AF_small"/>
</dbReference>
<dbReference type="InterPro" id="IPR036855">
    <property type="entry name" value="Znf_CCCH_sf"/>
</dbReference>
<feature type="domain" description="C3H1-type" evidence="8">
    <location>
        <begin position="313"/>
        <end position="339"/>
    </location>
</feature>
<feature type="domain" description="C3H1-type" evidence="8">
    <location>
        <begin position="173"/>
        <end position="200"/>
    </location>
</feature>
<dbReference type="SUPFAM" id="SSF90229">
    <property type="entry name" value="CCCH zinc finger"/>
    <property type="match status" value="1"/>
</dbReference>
<dbReference type="InterPro" id="IPR000504">
    <property type="entry name" value="RRM_dom"/>
</dbReference>
<keyword evidence="4" id="KW-0862">Zinc</keyword>
<dbReference type="AlphaFoldDB" id="A0A9P0EAX7"/>
<dbReference type="GO" id="GO:0003723">
    <property type="term" value="F:RNA binding"/>
    <property type="evidence" value="ECO:0007669"/>
    <property type="project" value="UniProtKB-KW"/>
</dbReference>
<keyword evidence="3" id="KW-0863">Zinc-finger</keyword>
<feature type="compositionally biased region" description="Basic and acidic residues" evidence="7">
    <location>
        <begin position="482"/>
        <end position="496"/>
    </location>
</feature>
<dbReference type="OrthoDB" id="6626394at2759"/>
<keyword evidence="2" id="KW-0677">Repeat</keyword>
<evidence type="ECO:0000256" key="6">
    <source>
        <dbReference type="SAM" id="Coils"/>
    </source>
</evidence>
<organism evidence="10 11">
    <name type="scientific">Nezara viridula</name>
    <name type="common">Southern green stink bug</name>
    <name type="synonym">Cimex viridulus</name>
    <dbReference type="NCBI Taxonomy" id="85310"/>
    <lineage>
        <taxon>Eukaryota</taxon>
        <taxon>Metazoa</taxon>
        <taxon>Ecdysozoa</taxon>
        <taxon>Arthropoda</taxon>
        <taxon>Hexapoda</taxon>
        <taxon>Insecta</taxon>
        <taxon>Pterygota</taxon>
        <taxon>Neoptera</taxon>
        <taxon>Paraneoptera</taxon>
        <taxon>Hemiptera</taxon>
        <taxon>Heteroptera</taxon>
        <taxon>Panheteroptera</taxon>
        <taxon>Pentatomomorpha</taxon>
        <taxon>Pentatomoidea</taxon>
        <taxon>Pentatomidae</taxon>
        <taxon>Pentatominae</taxon>
        <taxon>Nezara</taxon>
    </lineage>
</organism>
<feature type="compositionally biased region" description="Basic residues" evidence="7">
    <location>
        <begin position="461"/>
        <end position="481"/>
    </location>
</feature>
<dbReference type="EMBL" id="OV725077">
    <property type="protein sequence ID" value="CAH1391579.1"/>
    <property type="molecule type" value="Genomic_DNA"/>
</dbReference>